<dbReference type="RefSeq" id="XP_028483505.1">
    <property type="nucleotide sequence ID" value="XM_028631978.1"/>
</dbReference>
<evidence type="ECO:0000256" key="5">
    <source>
        <dbReference type="ARBA" id="ARBA00023128"/>
    </source>
</evidence>
<sequence>MSLIRLKSRFSSALKLQCLKRISSGSLTFIRANTSRAQRRTMSETATLRNTDLRAITLDELFKHTSGRWLVNEECQIAQHYVQFDIEKLCRLAASLFSNQTKCARVTKIEGNYNIALLITMDDGNEVIAKIPCPNAGLPFYRTASEVATLEFLQSLTTIRVPKVLAWSSRSDNPIGVEYIIMEKIPGIPLTERWETMNLLECYKIIDQIVDMEKELKSLKYPAYGSIYLRDDVSNEFQGCPFPSVQDPAQLFCVGPYCNGISLLENVDKSATDAGPWLSFDDYTCSIPQCELDFIAKFPSKSVDEYGTLLAKASSIFPALSRDPRVTKLSSPFLRHPYLDLSNILISPDDATAIQGIVDWQSSKITPLFVQAHFPDFVIPPKDYILGPGIPTLPEDFDKLSSEQQEQAVRNNRLATLSKYYEMVTLIRNESVHDALVLDRRLSELFTCYELFPDGTLVPLRNCLIRVFQDWAHLGLPGQCPFGFTKEELERHGEHLVTEQLRTDNTGWYLYDMFIDTMSEEMSPEAAAKKWPFPPEDV</sequence>
<name>A0A443HQ15_BYSSP</name>
<reference evidence="7 8" key="1">
    <citation type="journal article" date="2018" name="Front. Microbiol.">
        <title>Genomic and genetic insights into a cosmopolitan fungus, Paecilomyces variotii (Eurotiales).</title>
        <authorList>
            <person name="Urquhart A.S."/>
            <person name="Mondo S.J."/>
            <person name="Makela M.R."/>
            <person name="Hane J.K."/>
            <person name="Wiebenga A."/>
            <person name="He G."/>
            <person name="Mihaltcheva S."/>
            <person name="Pangilinan J."/>
            <person name="Lipzen A."/>
            <person name="Barry K."/>
            <person name="de Vries R.P."/>
            <person name="Grigoriev I.V."/>
            <person name="Idnurm A."/>
        </authorList>
    </citation>
    <scope>NUCLEOTIDE SEQUENCE [LARGE SCALE GENOMIC DNA]</scope>
    <source>
        <strain evidence="7 8">CBS 101075</strain>
    </source>
</reference>
<comment type="similarity">
    <text evidence="2">Belongs to the AIM9 family.</text>
</comment>
<evidence type="ECO:0000313" key="7">
    <source>
        <dbReference type="EMBL" id="RWQ93860.1"/>
    </source>
</evidence>
<dbReference type="PANTHER" id="PTHR36091:SF1">
    <property type="entry name" value="ALTERED INHERITANCE OF MITOCHONDRIA PROTEIN 9, MITOCHONDRIAL"/>
    <property type="match status" value="1"/>
</dbReference>
<keyword evidence="5" id="KW-0496">Mitochondrion</keyword>
<keyword evidence="8" id="KW-1185">Reference proteome</keyword>
<proteinExistence type="inferred from homology"/>
<dbReference type="EMBL" id="RCNU01000008">
    <property type="protein sequence ID" value="RWQ93860.1"/>
    <property type="molecule type" value="Genomic_DNA"/>
</dbReference>
<dbReference type="Proteomes" id="UP000283841">
    <property type="component" value="Unassembled WGS sequence"/>
</dbReference>
<dbReference type="VEuPathDB" id="FungiDB:C8Q69DRAFT_487359"/>
<evidence type="ECO:0000313" key="8">
    <source>
        <dbReference type="Proteomes" id="UP000283841"/>
    </source>
</evidence>
<keyword evidence="7" id="KW-0418">Kinase</keyword>
<dbReference type="PANTHER" id="PTHR36091">
    <property type="entry name" value="ALTERED INHERITANCE OF MITOCHONDRIA PROTEIN 9, MITOCHONDRIAL"/>
    <property type="match status" value="1"/>
</dbReference>
<dbReference type="GO" id="GO:0005739">
    <property type="term" value="C:mitochondrion"/>
    <property type="evidence" value="ECO:0007669"/>
    <property type="project" value="UniProtKB-SubCell"/>
</dbReference>
<evidence type="ECO:0000256" key="1">
    <source>
        <dbReference type="ARBA" id="ARBA00004173"/>
    </source>
</evidence>
<dbReference type="GeneID" id="39601255"/>
<keyword evidence="4" id="KW-0809">Transit peptide</keyword>
<comment type="subcellular location">
    <subcellularLocation>
        <location evidence="1">Mitochondrion</location>
    </subcellularLocation>
</comment>
<protein>
    <recommendedName>
        <fullName evidence="3">Altered inheritance of mitochondria protein 9, mitochondrial</fullName>
    </recommendedName>
    <alternativeName>
        <fullName evidence="6">Found in mitochondrial proteome protein 29</fullName>
    </alternativeName>
</protein>
<evidence type="ECO:0000256" key="3">
    <source>
        <dbReference type="ARBA" id="ARBA00016197"/>
    </source>
</evidence>
<dbReference type="GO" id="GO:0016301">
    <property type="term" value="F:kinase activity"/>
    <property type="evidence" value="ECO:0007669"/>
    <property type="project" value="UniProtKB-KW"/>
</dbReference>
<dbReference type="InterPro" id="IPR051035">
    <property type="entry name" value="Mito_inheritance_9"/>
</dbReference>
<evidence type="ECO:0000256" key="6">
    <source>
        <dbReference type="ARBA" id="ARBA00031849"/>
    </source>
</evidence>
<organism evidence="7 8">
    <name type="scientific">Byssochlamys spectabilis</name>
    <name type="common">Paecilomyces variotii</name>
    <dbReference type="NCBI Taxonomy" id="264951"/>
    <lineage>
        <taxon>Eukaryota</taxon>
        <taxon>Fungi</taxon>
        <taxon>Dikarya</taxon>
        <taxon>Ascomycota</taxon>
        <taxon>Pezizomycotina</taxon>
        <taxon>Eurotiomycetes</taxon>
        <taxon>Eurotiomycetidae</taxon>
        <taxon>Eurotiales</taxon>
        <taxon>Thermoascaceae</taxon>
        <taxon>Paecilomyces</taxon>
    </lineage>
</organism>
<keyword evidence="7" id="KW-0808">Transferase</keyword>
<accession>A0A443HQ15</accession>
<evidence type="ECO:0000256" key="4">
    <source>
        <dbReference type="ARBA" id="ARBA00022946"/>
    </source>
</evidence>
<dbReference type="SUPFAM" id="SSF56112">
    <property type="entry name" value="Protein kinase-like (PK-like)"/>
    <property type="match status" value="1"/>
</dbReference>
<dbReference type="InterPro" id="IPR011009">
    <property type="entry name" value="Kinase-like_dom_sf"/>
</dbReference>
<dbReference type="AlphaFoldDB" id="A0A443HQ15"/>
<comment type="caution">
    <text evidence="7">The sequence shown here is derived from an EMBL/GenBank/DDBJ whole genome shotgun (WGS) entry which is preliminary data.</text>
</comment>
<evidence type="ECO:0000256" key="2">
    <source>
        <dbReference type="ARBA" id="ARBA00005543"/>
    </source>
</evidence>
<gene>
    <name evidence="7" type="ORF">C8Q69DRAFT_487359</name>
</gene>